<evidence type="ECO:0000259" key="5">
    <source>
        <dbReference type="Pfam" id="PF07859"/>
    </source>
</evidence>
<keyword evidence="2" id="KW-0378">Hydrolase</keyword>
<dbReference type="AlphaFoldDB" id="A0A8K1FDF6"/>
<feature type="domain" description="Alpha/beta hydrolase fold-3" evidence="5">
    <location>
        <begin position="182"/>
        <end position="396"/>
    </location>
</feature>
<comment type="caution">
    <text evidence="6">The sequence shown here is derived from an EMBL/GenBank/DDBJ whole genome shotgun (WGS) entry which is preliminary data.</text>
</comment>
<evidence type="ECO:0000256" key="2">
    <source>
        <dbReference type="ARBA" id="ARBA00022801"/>
    </source>
</evidence>
<dbReference type="PANTHER" id="PTHR48081:SF8">
    <property type="entry name" value="ALPHA_BETA HYDROLASE FOLD-3 DOMAIN-CONTAINING PROTEIN-RELATED"/>
    <property type="match status" value="1"/>
</dbReference>
<keyword evidence="4" id="KW-1133">Transmembrane helix</keyword>
<reference evidence="6" key="1">
    <citation type="submission" date="2019-03" db="EMBL/GenBank/DDBJ databases">
        <title>Long read genome sequence of the mycoparasitic Pythium oligandrum ATCC 38472 isolated from sugarbeet rhizosphere.</title>
        <authorList>
            <person name="Gaulin E."/>
        </authorList>
    </citation>
    <scope>NUCLEOTIDE SEQUENCE</scope>
    <source>
        <strain evidence="6">ATCC 38472_TT</strain>
    </source>
</reference>
<dbReference type="InterPro" id="IPR013094">
    <property type="entry name" value="AB_hydrolase_3"/>
</dbReference>
<evidence type="ECO:0000256" key="3">
    <source>
        <dbReference type="PROSITE-ProRule" id="PRU10038"/>
    </source>
</evidence>
<sequence length="432" mass="49080">MQLIRSIQRHETLVKTWRLLHSCVVSVLLRLNADHVRRLLLHGVIGVSIYGVFAFMLGGMYRYPWELVGVVMRLNYVTVRTVAGYVARGCKPLYPEWTLAFELLRAWMRCIMSVYGDRLVLPKNAQFLRWQSDWIGTREGRDACRLHGTTMETFEHNNLEHIWVRGRVLNPSKTTRPRRLVVLYFHGGGFAVLSPRMYVRYANEILAKINDKLAREHVHSPVQVDFLMGNYRKIPEHPYPIPPQDAYCVYEYLIHHEKLDPSQIIVAGDSAGGALAITTLLRIRDRHMEPPLAGLVSCPFVDMTVKGNELETPHCIIGDKAIHAVIKSYHSFEGDPATWGDVSPVHCNLRGLPPVYIQAAELDYILPHSLNLYAKAKADGLDHWVLDVHKNLPHVYTTTPSWILPAVHQGFDALATFAAGRFAESMRNAPCA</sequence>
<comment type="similarity">
    <text evidence="1">Belongs to the 'GDXG' lipolytic enzyme family.</text>
</comment>
<proteinExistence type="inferred from homology"/>
<dbReference type="OrthoDB" id="408631at2759"/>
<dbReference type="GO" id="GO:0016787">
    <property type="term" value="F:hydrolase activity"/>
    <property type="evidence" value="ECO:0007669"/>
    <property type="project" value="UniProtKB-KW"/>
</dbReference>
<dbReference type="EMBL" id="SPLM01000109">
    <property type="protein sequence ID" value="TMW59370.1"/>
    <property type="molecule type" value="Genomic_DNA"/>
</dbReference>
<organism evidence="6 7">
    <name type="scientific">Pythium oligandrum</name>
    <name type="common">Mycoparasitic fungus</name>
    <dbReference type="NCBI Taxonomy" id="41045"/>
    <lineage>
        <taxon>Eukaryota</taxon>
        <taxon>Sar</taxon>
        <taxon>Stramenopiles</taxon>
        <taxon>Oomycota</taxon>
        <taxon>Peronosporomycetes</taxon>
        <taxon>Pythiales</taxon>
        <taxon>Pythiaceae</taxon>
        <taxon>Pythium</taxon>
    </lineage>
</organism>
<dbReference type="Gene3D" id="3.40.50.1820">
    <property type="entry name" value="alpha/beta hydrolase"/>
    <property type="match status" value="1"/>
</dbReference>
<dbReference type="Proteomes" id="UP000794436">
    <property type="component" value="Unassembled WGS sequence"/>
</dbReference>
<feature type="active site" evidence="3">
    <location>
        <position position="270"/>
    </location>
</feature>
<evidence type="ECO:0000313" key="6">
    <source>
        <dbReference type="EMBL" id="TMW59370.1"/>
    </source>
</evidence>
<evidence type="ECO:0000313" key="7">
    <source>
        <dbReference type="Proteomes" id="UP000794436"/>
    </source>
</evidence>
<feature type="transmembrane region" description="Helical" evidence="4">
    <location>
        <begin position="39"/>
        <end position="61"/>
    </location>
</feature>
<protein>
    <recommendedName>
        <fullName evidence="5">Alpha/beta hydrolase fold-3 domain-containing protein</fullName>
    </recommendedName>
</protein>
<evidence type="ECO:0000256" key="4">
    <source>
        <dbReference type="SAM" id="Phobius"/>
    </source>
</evidence>
<dbReference type="PROSITE" id="PS01174">
    <property type="entry name" value="LIPASE_GDXG_SER"/>
    <property type="match status" value="1"/>
</dbReference>
<keyword evidence="4" id="KW-0812">Transmembrane</keyword>
<name>A0A8K1FDF6_PYTOL</name>
<keyword evidence="4" id="KW-0472">Membrane</keyword>
<evidence type="ECO:0000256" key="1">
    <source>
        <dbReference type="ARBA" id="ARBA00010515"/>
    </source>
</evidence>
<keyword evidence="7" id="KW-1185">Reference proteome</keyword>
<dbReference type="InterPro" id="IPR050300">
    <property type="entry name" value="GDXG_lipolytic_enzyme"/>
</dbReference>
<dbReference type="PANTHER" id="PTHR48081">
    <property type="entry name" value="AB HYDROLASE SUPERFAMILY PROTEIN C4A8.06C"/>
    <property type="match status" value="1"/>
</dbReference>
<gene>
    <name evidence="6" type="ORF">Poli38472_004439</name>
</gene>
<accession>A0A8K1FDF6</accession>
<dbReference type="InterPro" id="IPR029058">
    <property type="entry name" value="AB_hydrolase_fold"/>
</dbReference>
<dbReference type="SUPFAM" id="SSF53474">
    <property type="entry name" value="alpha/beta-Hydrolases"/>
    <property type="match status" value="1"/>
</dbReference>
<dbReference type="InterPro" id="IPR033140">
    <property type="entry name" value="Lipase_GDXG_put_SER_AS"/>
</dbReference>
<dbReference type="Pfam" id="PF07859">
    <property type="entry name" value="Abhydrolase_3"/>
    <property type="match status" value="1"/>
</dbReference>